<proteinExistence type="predicted"/>
<keyword evidence="3" id="KW-1185">Reference proteome</keyword>
<accession>A0A1G9KQT4</accession>
<keyword evidence="1" id="KW-0732">Signal</keyword>
<organism evidence="2 3">
    <name type="scientific">Nonomuraea maritima</name>
    <dbReference type="NCBI Taxonomy" id="683260"/>
    <lineage>
        <taxon>Bacteria</taxon>
        <taxon>Bacillati</taxon>
        <taxon>Actinomycetota</taxon>
        <taxon>Actinomycetes</taxon>
        <taxon>Streptosporangiales</taxon>
        <taxon>Streptosporangiaceae</taxon>
        <taxon>Nonomuraea</taxon>
    </lineage>
</organism>
<feature type="chain" id="PRO_5038574051" description="Lipoprotein" evidence="1">
    <location>
        <begin position="17"/>
        <end position="137"/>
    </location>
</feature>
<reference evidence="2 3" key="1">
    <citation type="submission" date="2016-10" db="EMBL/GenBank/DDBJ databases">
        <authorList>
            <person name="de Groot N.N."/>
        </authorList>
    </citation>
    <scope>NUCLEOTIDE SEQUENCE [LARGE SCALE GENOMIC DNA]</scope>
    <source>
        <strain evidence="2 3">CGMCC 4.5681</strain>
    </source>
</reference>
<protein>
    <recommendedName>
        <fullName evidence="4">Lipoprotein</fullName>
    </recommendedName>
</protein>
<sequence length="137" mass="14732">MVVAALVVLLGGTACAGTGASAGDCWAVTSREIDVLKDVVGPVLRDSRLGKVRLYEMDGCDSADGGAWLEAEVEDVVSEEEISAVFESHGWSTNPYDVPECRPGRCGVDLARQDASHLVGIRFLHREGMWRLEIVSL</sequence>
<gene>
    <name evidence="2" type="ORF">SAMN05421874_12326</name>
</gene>
<dbReference type="EMBL" id="FNFB01000023">
    <property type="protein sequence ID" value="SDL51853.1"/>
    <property type="molecule type" value="Genomic_DNA"/>
</dbReference>
<name>A0A1G9KQT4_9ACTN</name>
<dbReference type="Proteomes" id="UP000198683">
    <property type="component" value="Unassembled WGS sequence"/>
</dbReference>
<dbReference type="AlphaFoldDB" id="A0A1G9KQT4"/>
<dbReference type="STRING" id="683260.SAMN05421874_12326"/>
<evidence type="ECO:0000313" key="3">
    <source>
        <dbReference type="Proteomes" id="UP000198683"/>
    </source>
</evidence>
<evidence type="ECO:0000256" key="1">
    <source>
        <dbReference type="SAM" id="SignalP"/>
    </source>
</evidence>
<feature type="signal peptide" evidence="1">
    <location>
        <begin position="1"/>
        <end position="16"/>
    </location>
</feature>
<evidence type="ECO:0000313" key="2">
    <source>
        <dbReference type="EMBL" id="SDL51853.1"/>
    </source>
</evidence>
<evidence type="ECO:0008006" key="4">
    <source>
        <dbReference type="Google" id="ProtNLM"/>
    </source>
</evidence>